<keyword evidence="2 5" id="KW-0347">Helicase</keyword>
<dbReference type="InterPro" id="IPR027417">
    <property type="entry name" value="P-loop_NTPase"/>
</dbReference>
<dbReference type="InterPro" id="IPR059032">
    <property type="entry name" value="WHD_DDX60"/>
</dbReference>
<comment type="caution">
    <text evidence="5">The sequence shown here is derived from an EMBL/GenBank/DDBJ whole genome shotgun (WGS) entry which is preliminary data.</text>
</comment>
<dbReference type="InterPro" id="IPR001650">
    <property type="entry name" value="Helicase_C-like"/>
</dbReference>
<dbReference type="SMART" id="SM00490">
    <property type="entry name" value="HELICc"/>
    <property type="match status" value="1"/>
</dbReference>
<dbReference type="Proteomes" id="UP000078544">
    <property type="component" value="Unassembled WGS sequence"/>
</dbReference>
<sequence>MTESLTFFDIKEPLINALRRGLGVHHAGMNRQYRQVVEILFRRGFLTVVVATGTLALGINMPCKTVVFAGDSVYLSALNYRQASGRAGRRGFDVLGNVVFHGISHHRVMEIMSSRLPDLKGQFPMSVALILRLFVLLYGTGGSDYAVKAFRSLLTQTRLFLGGPSSQMIIKHHLRFSIEYLQRQHLLSASGAPLNFSGLIGHLYFTENAVFAFHSLLREGYLHELCDDIDNSSKQKDIIIQLLTVLCHLFRRFPCPRYMTEERHRDVIRRSPSIVFLPRLPQEAERILRNHNRETLNIFQGYVQTFVEQHLSDTPDDTLPFTKCCVRPRQDKMVDLSASNLPILPLVMVRSPFAALSGHTDDFKTIHELCETVRGGVFLEEQSIPYIPIYPDETNGVPFNAYILDFFKHGDVKALARDNGIRRGEIWFHLKDFSLILATIVTSLTNYLNGNGAIFDDTAMLDVQDVGDVMQERSADDEPDDAEMSAMAAATSRPSPTPAPKTNGKAAKAKKEVLESWEDDTDGDDENSKLSDASGSDDSSSSNPTDWSPNVGGGLLSVFKAFRILQAEFDEKFRAMWA</sequence>
<reference evidence="5 6" key="1">
    <citation type="journal article" date="2016" name="Genome Biol. Evol.">
        <title>Divergent and convergent evolution of fungal pathogenicity.</title>
        <authorList>
            <person name="Shang Y."/>
            <person name="Xiao G."/>
            <person name="Zheng P."/>
            <person name="Cen K."/>
            <person name="Zhan S."/>
            <person name="Wang C."/>
        </authorList>
    </citation>
    <scope>NUCLEOTIDE SEQUENCE [LARGE SCALE GENOMIC DNA]</scope>
    <source>
        <strain evidence="5 6">RCEF 2490</strain>
    </source>
</reference>
<dbReference type="Pfam" id="PF00271">
    <property type="entry name" value="Helicase_C"/>
    <property type="match status" value="1"/>
</dbReference>
<feature type="compositionally biased region" description="Acidic residues" evidence="3">
    <location>
        <begin position="515"/>
        <end position="525"/>
    </location>
</feature>
<dbReference type="PROSITE" id="PS51194">
    <property type="entry name" value="HELICASE_CTER"/>
    <property type="match status" value="1"/>
</dbReference>
<name>A0A167YAG6_9HYPO</name>
<feature type="region of interest" description="Disordered" evidence="3">
    <location>
        <begin position="471"/>
        <end position="550"/>
    </location>
</feature>
<dbReference type="Pfam" id="PF26076">
    <property type="entry name" value="WHD_DDX60"/>
    <property type="match status" value="1"/>
</dbReference>
<evidence type="ECO:0000256" key="3">
    <source>
        <dbReference type="SAM" id="MobiDB-lite"/>
    </source>
</evidence>
<evidence type="ECO:0000256" key="1">
    <source>
        <dbReference type="ARBA" id="ARBA00022801"/>
    </source>
</evidence>
<keyword evidence="2 5" id="KW-0547">Nucleotide-binding</keyword>
<dbReference type="GO" id="GO:0005737">
    <property type="term" value="C:cytoplasm"/>
    <property type="evidence" value="ECO:0007669"/>
    <property type="project" value="TreeGrafter"/>
</dbReference>
<evidence type="ECO:0000256" key="2">
    <source>
        <dbReference type="ARBA" id="ARBA00022806"/>
    </source>
</evidence>
<dbReference type="InterPro" id="IPR052431">
    <property type="entry name" value="SKI2_subfamily_helicases"/>
</dbReference>
<dbReference type="GO" id="GO:0016787">
    <property type="term" value="F:hydrolase activity"/>
    <property type="evidence" value="ECO:0007669"/>
    <property type="project" value="UniProtKB-KW"/>
</dbReference>
<organism evidence="5 6">
    <name type="scientific">Moelleriella libera RCEF 2490</name>
    <dbReference type="NCBI Taxonomy" id="1081109"/>
    <lineage>
        <taxon>Eukaryota</taxon>
        <taxon>Fungi</taxon>
        <taxon>Dikarya</taxon>
        <taxon>Ascomycota</taxon>
        <taxon>Pezizomycotina</taxon>
        <taxon>Sordariomycetes</taxon>
        <taxon>Hypocreomycetidae</taxon>
        <taxon>Hypocreales</taxon>
        <taxon>Clavicipitaceae</taxon>
        <taxon>Moelleriella</taxon>
    </lineage>
</organism>
<feature type="compositionally biased region" description="Low complexity" evidence="3">
    <location>
        <begin position="530"/>
        <end position="548"/>
    </location>
</feature>
<proteinExistence type="predicted"/>
<feature type="compositionally biased region" description="Low complexity" evidence="3">
    <location>
        <begin position="484"/>
        <end position="494"/>
    </location>
</feature>
<dbReference type="Gene3D" id="3.40.50.300">
    <property type="entry name" value="P-loop containing nucleotide triphosphate hydrolases"/>
    <property type="match status" value="1"/>
</dbReference>
<dbReference type="EMBL" id="AZGY01000019">
    <property type="protein sequence ID" value="KZZ91065.1"/>
    <property type="molecule type" value="Genomic_DNA"/>
</dbReference>
<accession>A0A167YAG6</accession>
<dbReference type="PANTHER" id="PTHR44533:SF4">
    <property type="entry name" value="DEAD_H RNA HELICASE, PUTATIVE-RELATED"/>
    <property type="match status" value="1"/>
</dbReference>
<evidence type="ECO:0000313" key="6">
    <source>
        <dbReference type="Proteomes" id="UP000078544"/>
    </source>
</evidence>
<feature type="domain" description="Helicase C-terminal" evidence="4">
    <location>
        <begin position="1"/>
        <end position="131"/>
    </location>
</feature>
<dbReference type="SUPFAM" id="SSF52540">
    <property type="entry name" value="P-loop containing nucleoside triphosphate hydrolases"/>
    <property type="match status" value="1"/>
</dbReference>
<dbReference type="PANTHER" id="PTHR44533">
    <property type="entry name" value="DEAD/H RNA HELICASE, PUTATIVE-RELATED"/>
    <property type="match status" value="1"/>
</dbReference>
<dbReference type="STRING" id="1081109.A0A167YAG6"/>
<keyword evidence="6" id="KW-1185">Reference proteome</keyword>
<dbReference type="OrthoDB" id="2320933at2759"/>
<dbReference type="GO" id="GO:0004386">
    <property type="term" value="F:helicase activity"/>
    <property type="evidence" value="ECO:0007669"/>
    <property type="project" value="UniProtKB-KW"/>
</dbReference>
<dbReference type="AlphaFoldDB" id="A0A167YAG6"/>
<evidence type="ECO:0000313" key="5">
    <source>
        <dbReference type="EMBL" id="KZZ91065.1"/>
    </source>
</evidence>
<protein>
    <submittedName>
        <fullName evidence="5">Helicase</fullName>
    </submittedName>
</protein>
<keyword evidence="1" id="KW-0378">Hydrolase</keyword>
<keyword evidence="2 5" id="KW-0067">ATP-binding</keyword>
<gene>
    <name evidence="5" type="ORF">AAL_06806</name>
</gene>
<evidence type="ECO:0000259" key="4">
    <source>
        <dbReference type="PROSITE" id="PS51194"/>
    </source>
</evidence>